<dbReference type="PANTHER" id="PTHR13774">
    <property type="entry name" value="PHENAZINE BIOSYNTHESIS PROTEIN"/>
    <property type="match status" value="1"/>
</dbReference>
<dbReference type="SUPFAM" id="SSF54506">
    <property type="entry name" value="Diaminopimelate epimerase-like"/>
    <property type="match status" value="1"/>
</dbReference>
<gene>
    <name evidence="4" type="ORF">G6N74_16810</name>
</gene>
<dbReference type="InterPro" id="IPR003719">
    <property type="entry name" value="Phenazine_PhzF-like"/>
</dbReference>
<organism evidence="4 5">
    <name type="scientific">Mesorhizobium zhangyense</name>
    <dbReference type="NCBI Taxonomy" id="1776730"/>
    <lineage>
        <taxon>Bacteria</taxon>
        <taxon>Pseudomonadati</taxon>
        <taxon>Pseudomonadota</taxon>
        <taxon>Alphaproteobacteria</taxon>
        <taxon>Hyphomicrobiales</taxon>
        <taxon>Phyllobacteriaceae</taxon>
        <taxon>Mesorhizobium</taxon>
    </lineage>
</organism>
<dbReference type="RefSeq" id="WP_165119088.1">
    <property type="nucleotide sequence ID" value="NZ_JAAKZG010000006.1"/>
</dbReference>
<proteinExistence type="inferred from homology"/>
<evidence type="ECO:0000313" key="4">
    <source>
        <dbReference type="EMBL" id="NGN42731.1"/>
    </source>
</evidence>
<evidence type="ECO:0000256" key="2">
    <source>
        <dbReference type="ARBA" id="ARBA00023235"/>
    </source>
</evidence>
<protein>
    <submittedName>
        <fullName evidence="4">PhzF family phenazine biosynthesis protein</fullName>
    </submittedName>
</protein>
<comment type="similarity">
    <text evidence="1">Belongs to the PhzF family.</text>
</comment>
<keyword evidence="2" id="KW-0413">Isomerase</keyword>
<reference evidence="4 5" key="1">
    <citation type="submission" date="2020-02" db="EMBL/GenBank/DDBJ databases">
        <title>Genome sequence of the type strain CGMCC 1.15528 of Mesorhizobium zhangyense.</title>
        <authorList>
            <person name="Gao J."/>
            <person name="Sun J."/>
        </authorList>
    </citation>
    <scope>NUCLEOTIDE SEQUENCE [LARGE SCALE GENOMIC DNA]</scope>
    <source>
        <strain evidence="4 5">CGMCC 1.15528</strain>
    </source>
</reference>
<dbReference type="Pfam" id="PF02567">
    <property type="entry name" value="PhzC-PhzF"/>
    <property type="match status" value="1"/>
</dbReference>
<dbReference type="GO" id="GO:0005737">
    <property type="term" value="C:cytoplasm"/>
    <property type="evidence" value="ECO:0007669"/>
    <property type="project" value="TreeGrafter"/>
</dbReference>
<name>A0A7C9VEH2_9HYPH</name>
<keyword evidence="5" id="KW-1185">Reference proteome</keyword>
<evidence type="ECO:0000256" key="1">
    <source>
        <dbReference type="ARBA" id="ARBA00008270"/>
    </source>
</evidence>
<dbReference type="PANTHER" id="PTHR13774:SF17">
    <property type="entry name" value="PHENAZINE BIOSYNTHESIS-LIKE DOMAIN-CONTAINING PROTEIN"/>
    <property type="match status" value="1"/>
</dbReference>
<dbReference type="NCBIfam" id="TIGR00654">
    <property type="entry name" value="PhzF_family"/>
    <property type="match status" value="1"/>
</dbReference>
<feature type="active site" evidence="3">
    <location>
        <position position="46"/>
    </location>
</feature>
<comment type="caution">
    <text evidence="4">The sequence shown here is derived from an EMBL/GenBank/DDBJ whole genome shotgun (WGS) entry which is preliminary data.</text>
</comment>
<dbReference type="EMBL" id="JAAKZG010000006">
    <property type="protein sequence ID" value="NGN42731.1"/>
    <property type="molecule type" value="Genomic_DNA"/>
</dbReference>
<dbReference type="Gene3D" id="3.10.310.10">
    <property type="entry name" value="Diaminopimelate Epimerase, Chain A, domain 1"/>
    <property type="match status" value="2"/>
</dbReference>
<evidence type="ECO:0000313" key="5">
    <source>
        <dbReference type="Proteomes" id="UP000481252"/>
    </source>
</evidence>
<evidence type="ECO:0000256" key="3">
    <source>
        <dbReference type="PIRSR" id="PIRSR016184-1"/>
    </source>
</evidence>
<dbReference type="PIRSF" id="PIRSF016184">
    <property type="entry name" value="PhzC_PhzF"/>
    <property type="match status" value="1"/>
</dbReference>
<dbReference type="GO" id="GO:0016853">
    <property type="term" value="F:isomerase activity"/>
    <property type="evidence" value="ECO:0007669"/>
    <property type="project" value="UniProtKB-KW"/>
</dbReference>
<dbReference type="Proteomes" id="UP000481252">
    <property type="component" value="Unassembled WGS sequence"/>
</dbReference>
<accession>A0A7C9VEH2</accession>
<dbReference type="AlphaFoldDB" id="A0A7C9VEH2"/>
<sequence>MKLEMVQVDAFTDTVFSGNSAAVVFLDDWLPDTVLQGIALENNLAETAFLKPRDDQWDIRWFTPTDEVPFCGHATLASACALHRRKGIERPMRFSTRKVGDIVVTPEGDGYRMDIPRFDPNFDIPADALVNSLRSDAWVKTFRNQENFFAELASEADVLAYQPDLPVIAKLGSFGFCITARGETSDFVSRYFAPGAGIAEDPVTGSTHATLAPYWAEKLGKKNLTARQLSARGGTLACEVAPERVYLTGGAVIYMDAQIYVSQA</sequence>